<feature type="domain" description="Myb/SANT-like" evidence="2">
    <location>
        <begin position="83"/>
        <end position="178"/>
    </location>
</feature>
<keyword evidence="4" id="KW-1185">Reference proteome</keyword>
<sequence length="198" mass="22443">MDSSRVDNPPNSQFSWRDSQRPRDSQLAADLSVNLPANSQSNSHSHPQSNPQSSSQSNPRGSTPISTTKQSARGRFKSSRTCWTRAMEKGLLEGLLEAQRKGLDGINGNFKNAAWTLAVARVQSVTRQSITKEICNNRWRKFKSVWKLWEKHKSQVSGWTWAPELETLASDPEVMDAYFAAHADMEMFRHRGPRTTHF</sequence>
<dbReference type="InterPro" id="IPR024752">
    <property type="entry name" value="Myb/SANT-like_dom"/>
</dbReference>
<evidence type="ECO:0000259" key="2">
    <source>
        <dbReference type="Pfam" id="PF12776"/>
    </source>
</evidence>
<evidence type="ECO:0000256" key="1">
    <source>
        <dbReference type="SAM" id="MobiDB-lite"/>
    </source>
</evidence>
<proteinExistence type="predicted"/>
<dbReference type="Proteomes" id="UP001219355">
    <property type="component" value="Chromosome 1"/>
</dbReference>
<name>A0AAF0IH09_9EURO</name>
<feature type="compositionally biased region" description="Polar residues" evidence="1">
    <location>
        <begin position="60"/>
        <end position="71"/>
    </location>
</feature>
<dbReference type="AlphaFoldDB" id="A0AAF0IH09"/>
<dbReference type="PANTHER" id="PTHR46929">
    <property type="entry name" value="EXPRESSED PROTEIN"/>
    <property type="match status" value="1"/>
</dbReference>
<feature type="compositionally biased region" description="Low complexity" evidence="1">
    <location>
        <begin position="38"/>
        <end position="59"/>
    </location>
</feature>
<feature type="region of interest" description="Disordered" evidence="1">
    <location>
        <begin position="1"/>
        <end position="80"/>
    </location>
</feature>
<evidence type="ECO:0000313" key="3">
    <source>
        <dbReference type="EMBL" id="WEW56352.1"/>
    </source>
</evidence>
<gene>
    <name evidence="3" type="ORF">PRK78_001795</name>
</gene>
<protein>
    <recommendedName>
        <fullName evidence="2">Myb/SANT-like domain-containing protein</fullName>
    </recommendedName>
</protein>
<dbReference type="EMBL" id="CP120627">
    <property type="protein sequence ID" value="WEW56352.1"/>
    <property type="molecule type" value="Genomic_DNA"/>
</dbReference>
<dbReference type="PANTHER" id="PTHR46929:SF3">
    <property type="entry name" value="MYB_SANT-LIKE DOMAIN-CONTAINING PROTEIN"/>
    <property type="match status" value="1"/>
</dbReference>
<organism evidence="3 4">
    <name type="scientific">Emydomyces testavorans</name>
    <dbReference type="NCBI Taxonomy" id="2070801"/>
    <lineage>
        <taxon>Eukaryota</taxon>
        <taxon>Fungi</taxon>
        <taxon>Dikarya</taxon>
        <taxon>Ascomycota</taxon>
        <taxon>Pezizomycotina</taxon>
        <taxon>Eurotiomycetes</taxon>
        <taxon>Eurotiomycetidae</taxon>
        <taxon>Onygenales</taxon>
        <taxon>Nannizziopsiaceae</taxon>
        <taxon>Emydomyces</taxon>
    </lineage>
</organism>
<accession>A0AAF0IH09</accession>
<dbReference type="Pfam" id="PF12776">
    <property type="entry name" value="Myb_DNA-bind_3"/>
    <property type="match status" value="1"/>
</dbReference>
<evidence type="ECO:0000313" key="4">
    <source>
        <dbReference type="Proteomes" id="UP001219355"/>
    </source>
</evidence>
<reference evidence="3" key="1">
    <citation type="submission" date="2023-03" db="EMBL/GenBank/DDBJ databases">
        <title>Emydomyces testavorans Genome Sequence.</title>
        <authorList>
            <person name="Hoyer L."/>
        </authorList>
    </citation>
    <scope>NUCLEOTIDE SEQUENCE</scope>
    <source>
        <strain evidence="3">16-2883</strain>
    </source>
</reference>